<keyword evidence="2" id="KW-1185">Reference proteome</keyword>
<evidence type="ECO:0000313" key="1">
    <source>
        <dbReference type="EMBL" id="MCV9388059.1"/>
    </source>
</evidence>
<gene>
    <name evidence="1" type="ORF">N7U62_15360</name>
</gene>
<organism evidence="1 2">
    <name type="scientific">Reichenbachiella ulvae</name>
    <dbReference type="NCBI Taxonomy" id="2980104"/>
    <lineage>
        <taxon>Bacteria</taxon>
        <taxon>Pseudomonadati</taxon>
        <taxon>Bacteroidota</taxon>
        <taxon>Cytophagia</taxon>
        <taxon>Cytophagales</taxon>
        <taxon>Reichenbachiellaceae</taxon>
        <taxon>Reichenbachiella</taxon>
    </lineage>
</organism>
<proteinExistence type="predicted"/>
<accession>A0ABT3CWZ3</accession>
<sequence length="359" mass="41807">MEGEREEFSPKDIKAYRYTDSKYYISEHIETADGSKQIFIEYLIDGIVDIYYYFDDTGGHYLIDSDGKLLPLEIKEREVYKDYNTYIMESKEYVGLLKYSFSQSPTLMRKAETARLDHKSLISLSYQYHQEVCADQSCVIYEKQMPSVLVNFGPLIGSQMVWLKSGENAYPNDRRYLNGNFYTSTPSAIIGIFARINLPNVDERVHLQYEASYQNWSATALNSRYSDIYNSDIRNEVTFDNQLFSNSIMLRFHFPSSRLRPVIALGGFVDYIISNDFYRDRSVYQYDDGVLLPVGRIELLDPYQQFNYGFAVSSGLLCQTANKREVHLDLKYQFSPNYYISMTSHQVLLTLGYSLIKMK</sequence>
<evidence type="ECO:0008006" key="3">
    <source>
        <dbReference type="Google" id="ProtNLM"/>
    </source>
</evidence>
<dbReference type="EMBL" id="JAOYOD010000001">
    <property type="protein sequence ID" value="MCV9388059.1"/>
    <property type="molecule type" value="Genomic_DNA"/>
</dbReference>
<name>A0ABT3CWZ3_9BACT</name>
<dbReference type="Proteomes" id="UP001300692">
    <property type="component" value="Unassembled WGS sequence"/>
</dbReference>
<protein>
    <recommendedName>
        <fullName evidence="3">Outer membrane protein beta-barrel domain-containing protein</fullName>
    </recommendedName>
</protein>
<comment type="caution">
    <text evidence="1">The sequence shown here is derived from an EMBL/GenBank/DDBJ whole genome shotgun (WGS) entry which is preliminary data.</text>
</comment>
<dbReference type="RefSeq" id="WP_264138883.1">
    <property type="nucleotide sequence ID" value="NZ_JAOYOD010000001.1"/>
</dbReference>
<evidence type="ECO:0000313" key="2">
    <source>
        <dbReference type="Proteomes" id="UP001300692"/>
    </source>
</evidence>
<reference evidence="1 2" key="1">
    <citation type="submission" date="2022-10" db="EMBL/GenBank/DDBJ databases">
        <title>Comparative genomics and taxonomic characterization of three novel marine species of genus Reichenbachiella exhibiting antioxidant and polysaccharide degradation activities.</title>
        <authorList>
            <person name="Muhammad N."/>
            <person name="Lee Y.-J."/>
            <person name="Ko J."/>
            <person name="Kim S.-G."/>
        </authorList>
    </citation>
    <scope>NUCLEOTIDE SEQUENCE [LARGE SCALE GENOMIC DNA]</scope>
    <source>
        <strain evidence="1 2">ABR2-5</strain>
    </source>
</reference>